<accession>A0ABY6G9F8</accession>
<evidence type="ECO:0000313" key="4">
    <source>
        <dbReference type="Proteomes" id="UP001162800"/>
    </source>
</evidence>
<sequence length="440" mass="45764">MLRFPSRIIPRASACTALALALTACGGGSSPTTPNAATRPGISGVAAIGAPIAGASVACKCASGKYASATTAADGSFDVEMADSDFPCALSVSGGSVRGKPLGAALHSVAHAAGTANITPLTDLMVASLASEDPAKWYARATQADIGAAITEAKLAMALEKLKAALVVLPDKPVLPADFHPVTTLFKAHRSDAADDLLERYGRALSIAELSQDEAAARMAAGEKLTQTAYTAHAFTVPGWTSFPIGLKTLPDGSEALTLPDPTLGMQVLPIRGRDAEGNITAVDRSGAFTSILSLMGNRIGMLSGRDSHLKNTVSPSDESSAHYVYLSDEFTEVDHREVLGKRFAVYQDSMHLMDVLVGTDGKLTQAGAPSERLLYIAQLFSPEGSRDGQGEDATIARARAYKHTADGKTTYVVVMVVALDPDVPEALPAEQGVLLMVSR</sequence>
<evidence type="ECO:0008006" key="5">
    <source>
        <dbReference type="Google" id="ProtNLM"/>
    </source>
</evidence>
<evidence type="ECO:0000256" key="1">
    <source>
        <dbReference type="SAM" id="SignalP"/>
    </source>
</evidence>
<evidence type="ECO:0000313" key="2">
    <source>
        <dbReference type="EMBL" id="UYG51686.1"/>
    </source>
</evidence>
<reference evidence="2" key="1">
    <citation type="submission" date="2022-09" db="EMBL/GenBank/DDBJ databases">
        <title>The complete genome of Acidovorax sp. 5MLIR.</title>
        <authorList>
            <person name="Liu L."/>
            <person name="Yue J."/>
            <person name="Yang F."/>
            <person name="Yuan J."/>
            <person name="Li L."/>
        </authorList>
    </citation>
    <scope>NUCLEOTIDE SEQUENCE</scope>
    <source>
        <strain evidence="2">5MLIR</strain>
    </source>
</reference>
<protein>
    <recommendedName>
        <fullName evidence="5">Carboxypeptidase regulatory-like domain-containing protein</fullName>
    </recommendedName>
</protein>
<organism evidence="2 4">
    <name type="scientific">Comamonas endophytica</name>
    <dbReference type="NCBI Taxonomy" id="2949090"/>
    <lineage>
        <taxon>Bacteria</taxon>
        <taxon>Pseudomonadati</taxon>
        <taxon>Pseudomonadota</taxon>
        <taxon>Betaproteobacteria</taxon>
        <taxon>Burkholderiales</taxon>
        <taxon>Comamonadaceae</taxon>
        <taxon>Comamonas</taxon>
    </lineage>
</organism>
<dbReference type="RefSeq" id="WP_231042461.1">
    <property type="nucleotide sequence ID" value="NZ_CP106881.1"/>
</dbReference>
<name>A0ABY6G9F8_9BURK</name>
<keyword evidence="4" id="KW-1185">Reference proteome</keyword>
<dbReference type="EMBL" id="CP106881">
    <property type="protein sequence ID" value="UYG51759.1"/>
    <property type="molecule type" value="Genomic_DNA"/>
</dbReference>
<dbReference type="EMBL" id="CP106881">
    <property type="protein sequence ID" value="UYG51686.1"/>
    <property type="molecule type" value="Genomic_DNA"/>
</dbReference>
<feature type="chain" id="PRO_5045034200" description="Carboxypeptidase regulatory-like domain-containing protein" evidence="1">
    <location>
        <begin position="27"/>
        <end position="440"/>
    </location>
</feature>
<feature type="signal peptide" evidence="1">
    <location>
        <begin position="1"/>
        <end position="26"/>
    </location>
</feature>
<gene>
    <name evidence="3" type="ORF">M9799_00430</name>
    <name evidence="2" type="ORF">M9799_16845</name>
</gene>
<evidence type="ECO:0000313" key="3">
    <source>
        <dbReference type="EMBL" id="UYG51759.1"/>
    </source>
</evidence>
<keyword evidence="1" id="KW-0732">Signal</keyword>
<dbReference type="PROSITE" id="PS51257">
    <property type="entry name" value="PROKAR_LIPOPROTEIN"/>
    <property type="match status" value="1"/>
</dbReference>
<proteinExistence type="predicted"/>
<dbReference type="Proteomes" id="UP001162800">
    <property type="component" value="Chromosome"/>
</dbReference>